<dbReference type="EMBL" id="BQXS01009619">
    <property type="protein sequence ID" value="GKT31384.1"/>
    <property type="molecule type" value="Genomic_DNA"/>
</dbReference>
<gene>
    <name evidence="1" type="ORF">ADUPG1_005859</name>
</gene>
<comment type="caution">
    <text evidence="1">The sequence shown here is derived from an EMBL/GenBank/DDBJ whole genome shotgun (WGS) entry which is preliminary data.</text>
</comment>
<name>A0ABQ5KFT9_9EUKA</name>
<sequence>SNAEGRGTAYDDVFDKEGKPQEKRVYEVFWERRDTDEVIKNIKLTPYAKAEWKKRWKRLKRSHDYWMQHDVSKVGRLPPEDGEDLDEFCKVIEKTRQRDGHKKETDAKTPVVKRLQWGRMTPDYIPKKEADKEKILTFGAHWKYKKLRRCYNTLKPVDKYEELKGERVLYFADEVDEDTDDDARLEVKAVTTQRDDARTEKMTPERIDSIIEGAQLSELTKAMGDGFVEVLEEVADEIPNVKSKDITELGEIIPSVNHDDCYLKAIVAIIRVFEDLFSGLRETPASVEPFRVELSDAKKTISIPFRNIRRDWKTEIYQQLMD</sequence>
<dbReference type="Proteomes" id="UP001057375">
    <property type="component" value="Unassembled WGS sequence"/>
</dbReference>
<keyword evidence="2" id="KW-1185">Reference proteome</keyword>
<protein>
    <submittedName>
        <fullName evidence="1">Uncharacterized protein</fullName>
    </submittedName>
</protein>
<evidence type="ECO:0000313" key="2">
    <source>
        <dbReference type="Proteomes" id="UP001057375"/>
    </source>
</evidence>
<proteinExistence type="predicted"/>
<evidence type="ECO:0000313" key="1">
    <source>
        <dbReference type="EMBL" id="GKT31384.1"/>
    </source>
</evidence>
<reference evidence="1" key="1">
    <citation type="submission" date="2022-03" db="EMBL/GenBank/DDBJ databases">
        <title>Draft genome sequence of Aduncisulcus paluster, a free-living microaerophilic Fornicata.</title>
        <authorList>
            <person name="Yuyama I."/>
            <person name="Kume K."/>
            <person name="Tamura T."/>
            <person name="Inagaki Y."/>
            <person name="Hashimoto T."/>
        </authorList>
    </citation>
    <scope>NUCLEOTIDE SEQUENCE</scope>
    <source>
        <strain evidence="1">NY0171</strain>
    </source>
</reference>
<feature type="non-terminal residue" evidence="1">
    <location>
        <position position="1"/>
    </location>
</feature>
<feature type="non-terminal residue" evidence="1">
    <location>
        <position position="322"/>
    </location>
</feature>
<accession>A0ABQ5KFT9</accession>
<organism evidence="1 2">
    <name type="scientific">Aduncisulcus paluster</name>
    <dbReference type="NCBI Taxonomy" id="2918883"/>
    <lineage>
        <taxon>Eukaryota</taxon>
        <taxon>Metamonada</taxon>
        <taxon>Carpediemonas-like organisms</taxon>
        <taxon>Aduncisulcus</taxon>
    </lineage>
</organism>